<reference evidence="3 4" key="1">
    <citation type="submission" date="2017-06" db="EMBL/GenBank/DDBJ databases">
        <authorList>
            <person name="Apiz-Saab J."/>
            <person name="Gonzalez-Montes K.M."/>
            <person name="Diaz-Perez J."/>
            <person name="Fuentes-Cruz G.A."/>
            <person name="Fuster-Rivera J.M."/>
            <person name="Gonzalez-Espada L.V."/>
            <person name="Gonzalez-Perez P.D."/>
            <person name="Hernandez-Morales C.S."/>
            <person name="Hernandez-Rivera R."/>
            <person name="Herrera-DelValle R.J."/>
            <person name="Jaramillo-Criado J.A."/>
            <person name="Lama-Diaz J.M."/>
            <person name="Llavona-Feo P.M."/>
            <person name="Medina-Barreto M.A."/>
            <person name="Melendez-Ortiz M.Y."/>
            <person name="Melendez-Rivera C.M."/>
            <person name="Mercado-Andino A.K."/>
            <person name="Mercado-Delgado A.J."/>
            <person name="Ortiz-DeArmas J.I."/>
            <person name="Ortiz-Ortiz C.P."/>
            <person name="Quesada-Gordillo A.M."/>
            <person name="Fernandez-Martinez M."/>
            <person name="Vazquez E."/>
            <person name="Rubin M.R."/>
            <person name="Stoner T.H."/>
            <person name="Garlena R.A."/>
            <person name="Russell D.A."/>
            <person name="Pope W.H."/>
            <person name="Jacobs-Sera D."/>
            <person name="Hatfull G.F."/>
        </authorList>
    </citation>
    <scope>NUCLEOTIDE SEQUENCE [LARGE SCALE GENOMIC DNA]</scope>
</reference>
<accession>A0A286MQE6</accession>
<keyword evidence="2" id="KW-1133">Transmembrane helix</keyword>
<dbReference type="Proteomes" id="UP000225984">
    <property type="component" value="Segment"/>
</dbReference>
<keyword evidence="2" id="KW-0812">Transmembrane</keyword>
<dbReference type="RefSeq" id="YP_010013006.1">
    <property type="nucleotide sequence ID" value="NC_053508.1"/>
</dbReference>
<dbReference type="KEGG" id="vg:63209566"/>
<evidence type="ECO:0000313" key="4">
    <source>
        <dbReference type="Proteomes" id="UP000225984"/>
    </source>
</evidence>
<protein>
    <submittedName>
        <fullName evidence="3">Uncharacterized protein</fullName>
    </submittedName>
</protein>
<evidence type="ECO:0000256" key="1">
    <source>
        <dbReference type="SAM" id="Coils"/>
    </source>
</evidence>
<sequence>MSTTPPPPFIAALQRDPSLRARALALREANDALARYRASLDNWKRDLRVSAQPYFQAHEQQYKQLESEINRLELDWSKAVVKRVPLYRRVSPTQLIIAGIVTAVVLTMFVLFIAQLATNPLR</sequence>
<keyword evidence="4" id="KW-1185">Reference proteome</keyword>
<keyword evidence="2" id="KW-0472">Membrane</keyword>
<keyword evidence="1" id="KW-0175">Coiled coil</keyword>
<feature type="coiled-coil region" evidence="1">
    <location>
        <begin position="26"/>
        <end position="75"/>
    </location>
</feature>
<dbReference type="GeneID" id="63209566"/>
<feature type="transmembrane region" description="Helical" evidence="2">
    <location>
        <begin position="95"/>
        <end position="117"/>
    </location>
</feature>
<name>A0A286MQE6_9CAUD</name>
<proteinExistence type="predicted"/>
<organism evidence="3 4">
    <name type="scientific">Mycobacterium phage GuuelaD</name>
    <dbReference type="NCBI Taxonomy" id="2015819"/>
    <lineage>
        <taxon>Viruses</taxon>
        <taxon>Duplodnaviria</taxon>
        <taxon>Heunggongvirae</taxon>
        <taxon>Uroviricota</taxon>
        <taxon>Caudoviricetes</taxon>
        <taxon>Vilmaviridae</taxon>
        <taxon>Lclasvirinae</taxon>
        <taxon>Faithunavirus</taxon>
        <taxon>Faithunavirus guuelaD</taxon>
    </lineage>
</organism>
<dbReference type="EMBL" id="MF324910">
    <property type="protein sequence ID" value="ASW31471.1"/>
    <property type="molecule type" value="Genomic_DNA"/>
</dbReference>
<evidence type="ECO:0000256" key="2">
    <source>
        <dbReference type="SAM" id="Phobius"/>
    </source>
</evidence>
<evidence type="ECO:0000313" key="3">
    <source>
        <dbReference type="EMBL" id="ASW31471.1"/>
    </source>
</evidence>
<gene>
    <name evidence="3" type="primary">37</name>
    <name evidence="3" type="ORF">SEA_GUUELAD_37</name>
</gene>